<dbReference type="InterPro" id="IPR003509">
    <property type="entry name" value="UPF0102_YraN-like"/>
</dbReference>
<gene>
    <name evidence="3" type="ORF">MAQ5080_00777</name>
</gene>
<dbReference type="PANTHER" id="PTHR34039:SF1">
    <property type="entry name" value="UPF0102 PROTEIN YRAN"/>
    <property type="match status" value="1"/>
</dbReference>
<dbReference type="Proteomes" id="UP000092627">
    <property type="component" value="Unassembled WGS sequence"/>
</dbReference>
<dbReference type="InterPro" id="IPR011335">
    <property type="entry name" value="Restrct_endonuc-II-like"/>
</dbReference>
<dbReference type="SUPFAM" id="SSF52980">
    <property type="entry name" value="Restriction endonuclease-like"/>
    <property type="match status" value="1"/>
</dbReference>
<sequence length="125" mass="14405">MLRKVISPRKKLNDGAAAEQLAERYLVEQGYQCIARNFHSRVGEVDLIMRHGNTIVFVEVRYRANTSRGTASESVTKHKYLRCLKTAEYWLTKNNLQNSQYQIDVIAIDGQLSVDNLHWLQAVQI</sequence>
<dbReference type="Gene3D" id="3.40.1350.10">
    <property type="match status" value="1"/>
</dbReference>
<organism evidence="3 4">
    <name type="scientific">Marinomonas aquimarina</name>
    <dbReference type="NCBI Taxonomy" id="295068"/>
    <lineage>
        <taxon>Bacteria</taxon>
        <taxon>Pseudomonadati</taxon>
        <taxon>Pseudomonadota</taxon>
        <taxon>Gammaproteobacteria</taxon>
        <taxon>Oceanospirillales</taxon>
        <taxon>Oceanospirillaceae</taxon>
        <taxon>Marinomonas</taxon>
    </lineage>
</organism>
<proteinExistence type="inferred from homology"/>
<dbReference type="Pfam" id="PF02021">
    <property type="entry name" value="UPF0102"/>
    <property type="match status" value="1"/>
</dbReference>
<dbReference type="NCBIfam" id="NF009150">
    <property type="entry name" value="PRK12497.1-3"/>
    <property type="match status" value="1"/>
</dbReference>
<evidence type="ECO:0000313" key="4">
    <source>
        <dbReference type="Proteomes" id="UP000092627"/>
    </source>
</evidence>
<dbReference type="STRING" id="295068.MAQ5080_00777"/>
<dbReference type="RefSeq" id="WP_067207358.1">
    <property type="nucleotide sequence ID" value="NZ_FLOC01000003.1"/>
</dbReference>
<dbReference type="PANTHER" id="PTHR34039">
    <property type="entry name" value="UPF0102 PROTEIN YRAN"/>
    <property type="match status" value="1"/>
</dbReference>
<reference evidence="3 4" key="1">
    <citation type="submission" date="2016-06" db="EMBL/GenBank/DDBJ databases">
        <authorList>
            <person name="Kjaerup R.B."/>
            <person name="Dalgaard T.S."/>
            <person name="Juul-Madsen H.R."/>
        </authorList>
    </citation>
    <scope>NUCLEOTIDE SEQUENCE [LARGE SCALE GENOMIC DNA]</scope>
    <source>
        <strain evidence="3 4">CECT 5080</strain>
    </source>
</reference>
<dbReference type="EMBL" id="FLOC01000003">
    <property type="protein sequence ID" value="SBS27302.1"/>
    <property type="molecule type" value="Genomic_DNA"/>
</dbReference>
<comment type="similarity">
    <text evidence="1 2">Belongs to the UPF0102 family.</text>
</comment>
<dbReference type="HAMAP" id="MF_00048">
    <property type="entry name" value="UPF0102"/>
    <property type="match status" value="1"/>
</dbReference>
<keyword evidence="4" id="KW-1185">Reference proteome</keyword>
<evidence type="ECO:0000256" key="1">
    <source>
        <dbReference type="ARBA" id="ARBA00006738"/>
    </source>
</evidence>
<evidence type="ECO:0000313" key="3">
    <source>
        <dbReference type="EMBL" id="SBS27302.1"/>
    </source>
</evidence>
<dbReference type="GO" id="GO:0003676">
    <property type="term" value="F:nucleic acid binding"/>
    <property type="evidence" value="ECO:0007669"/>
    <property type="project" value="InterPro"/>
</dbReference>
<evidence type="ECO:0000256" key="2">
    <source>
        <dbReference type="HAMAP-Rule" id="MF_00048"/>
    </source>
</evidence>
<dbReference type="InterPro" id="IPR011856">
    <property type="entry name" value="tRNA_endonuc-like_dom_sf"/>
</dbReference>
<dbReference type="AlphaFoldDB" id="A0A1A8T5H7"/>
<dbReference type="NCBIfam" id="TIGR00252">
    <property type="entry name" value="YraN family protein"/>
    <property type="match status" value="1"/>
</dbReference>
<protein>
    <recommendedName>
        <fullName evidence="2">UPF0102 protein MAQ5080_00777</fullName>
    </recommendedName>
</protein>
<accession>A0A1A8T5H7</accession>
<dbReference type="OrthoDB" id="9794876at2"/>
<dbReference type="CDD" id="cd20736">
    <property type="entry name" value="PoNe_Nuclease"/>
    <property type="match status" value="1"/>
</dbReference>
<name>A0A1A8T5H7_9GAMM</name>